<name>A0AB33XII6_HELPX</name>
<evidence type="ECO:0000313" key="2">
    <source>
        <dbReference type="Proteomes" id="UP000005514"/>
    </source>
</evidence>
<gene>
    <name evidence="1" type="ORF">HPHPH42_0366</name>
</gene>
<sequence>MIKIKPFYNFNCKKYLKHFLNSIKTRLDSIFSGNFGFDFYA</sequence>
<protein>
    <submittedName>
        <fullName evidence="1">Uncharacterized protein</fullName>
    </submittedName>
</protein>
<organism evidence="1 2">
    <name type="scientific">Helicobacter pylori Hp H-42</name>
    <dbReference type="NCBI Taxonomy" id="992047"/>
    <lineage>
        <taxon>Bacteria</taxon>
        <taxon>Pseudomonadati</taxon>
        <taxon>Campylobacterota</taxon>
        <taxon>Epsilonproteobacteria</taxon>
        <taxon>Campylobacterales</taxon>
        <taxon>Helicobacteraceae</taxon>
        <taxon>Helicobacter</taxon>
    </lineage>
</organism>
<evidence type="ECO:0000313" key="1">
    <source>
        <dbReference type="EMBL" id="EJB64003.1"/>
    </source>
</evidence>
<reference evidence="1 2" key="1">
    <citation type="submission" date="2012-04" db="EMBL/GenBank/DDBJ databases">
        <title>Genome sequence of Helicobacter pylori Hp H-42.</title>
        <authorList>
            <person name="Blanchard T.G."/>
            <person name="Czinn S.J."/>
            <person name="McCracken C."/>
            <person name="Abolude K."/>
            <person name="Maroo A."/>
            <person name="Santana-Cruz I."/>
            <person name="Tallon L.J."/>
            <person name="Ficke F.W.F."/>
        </authorList>
    </citation>
    <scope>NUCLEOTIDE SEQUENCE [LARGE SCALE GENOMIC DNA]</scope>
    <source>
        <strain evidence="1 2">Hp H-42</strain>
    </source>
</reference>
<comment type="caution">
    <text evidence="1">The sequence shown here is derived from an EMBL/GenBank/DDBJ whole genome shotgun (WGS) entry which is preliminary data.</text>
</comment>
<proteinExistence type="predicted"/>
<dbReference type="Proteomes" id="UP000005514">
    <property type="component" value="Unassembled WGS sequence"/>
</dbReference>
<accession>A0AB33XII6</accession>
<dbReference type="AlphaFoldDB" id="A0AB33XII6"/>
<dbReference type="EMBL" id="AKON01000004">
    <property type="protein sequence ID" value="EJB64003.1"/>
    <property type="molecule type" value="Genomic_DNA"/>
</dbReference>